<gene>
    <name evidence="3" type="ORF">BSL78_28379</name>
</gene>
<feature type="compositionally biased region" description="Polar residues" evidence="1">
    <location>
        <begin position="105"/>
        <end position="115"/>
    </location>
</feature>
<reference evidence="3 4" key="1">
    <citation type="journal article" date="2017" name="PLoS Biol.">
        <title>The sea cucumber genome provides insights into morphological evolution and visceral regeneration.</title>
        <authorList>
            <person name="Zhang X."/>
            <person name="Sun L."/>
            <person name="Yuan J."/>
            <person name="Sun Y."/>
            <person name="Gao Y."/>
            <person name="Zhang L."/>
            <person name="Li S."/>
            <person name="Dai H."/>
            <person name="Hamel J.F."/>
            <person name="Liu C."/>
            <person name="Yu Y."/>
            <person name="Liu S."/>
            <person name="Lin W."/>
            <person name="Guo K."/>
            <person name="Jin S."/>
            <person name="Xu P."/>
            <person name="Storey K.B."/>
            <person name="Huan P."/>
            <person name="Zhang T."/>
            <person name="Zhou Y."/>
            <person name="Zhang J."/>
            <person name="Lin C."/>
            <person name="Li X."/>
            <person name="Xing L."/>
            <person name="Huo D."/>
            <person name="Sun M."/>
            <person name="Wang L."/>
            <person name="Mercier A."/>
            <person name="Li F."/>
            <person name="Yang H."/>
            <person name="Xiang J."/>
        </authorList>
    </citation>
    <scope>NUCLEOTIDE SEQUENCE [LARGE SCALE GENOMIC DNA]</scope>
    <source>
        <strain evidence="3">Shaxun</strain>
        <tissue evidence="3">Muscle</tissue>
    </source>
</reference>
<evidence type="ECO:0000256" key="1">
    <source>
        <dbReference type="SAM" id="MobiDB-lite"/>
    </source>
</evidence>
<keyword evidence="4" id="KW-1185">Reference proteome</keyword>
<dbReference type="Proteomes" id="UP000230750">
    <property type="component" value="Unassembled WGS sequence"/>
</dbReference>
<organism evidence="3 4">
    <name type="scientific">Stichopus japonicus</name>
    <name type="common">Sea cucumber</name>
    <dbReference type="NCBI Taxonomy" id="307972"/>
    <lineage>
        <taxon>Eukaryota</taxon>
        <taxon>Metazoa</taxon>
        <taxon>Echinodermata</taxon>
        <taxon>Eleutherozoa</taxon>
        <taxon>Echinozoa</taxon>
        <taxon>Holothuroidea</taxon>
        <taxon>Aspidochirotacea</taxon>
        <taxon>Aspidochirotida</taxon>
        <taxon>Stichopodidae</taxon>
        <taxon>Apostichopus</taxon>
    </lineage>
</organism>
<feature type="region of interest" description="Disordered" evidence="1">
    <location>
        <begin position="81"/>
        <end position="115"/>
    </location>
</feature>
<accession>A0A2G8JGF0</accession>
<proteinExistence type="predicted"/>
<keyword evidence="2" id="KW-0732">Signal</keyword>
<evidence type="ECO:0000256" key="2">
    <source>
        <dbReference type="SAM" id="SignalP"/>
    </source>
</evidence>
<dbReference type="EMBL" id="MRZV01002076">
    <property type="protein sequence ID" value="PIK34795.1"/>
    <property type="molecule type" value="Genomic_DNA"/>
</dbReference>
<dbReference type="AlphaFoldDB" id="A0A2G8JGF0"/>
<sequence>MCLLALIIQLGTLYQVLPDTAFSKVGQSIAILTIVVAFETVLSVINMGIEDVSYIASKVKNFCCFKTMCCRFNRERREGYEHIPDSPNPPVANSGGDVSLLHQRPNPTNKSVKVV</sequence>
<evidence type="ECO:0000313" key="3">
    <source>
        <dbReference type="EMBL" id="PIK34795.1"/>
    </source>
</evidence>
<name>A0A2G8JGF0_STIJA</name>
<comment type="caution">
    <text evidence="3">The sequence shown here is derived from an EMBL/GenBank/DDBJ whole genome shotgun (WGS) entry which is preliminary data.</text>
</comment>
<protein>
    <submittedName>
        <fullName evidence="3">Uncharacterized protein</fullName>
    </submittedName>
</protein>
<evidence type="ECO:0000313" key="4">
    <source>
        <dbReference type="Proteomes" id="UP000230750"/>
    </source>
</evidence>
<feature type="signal peptide" evidence="2">
    <location>
        <begin position="1"/>
        <end position="18"/>
    </location>
</feature>
<feature type="chain" id="PRO_5013694753" evidence="2">
    <location>
        <begin position="19"/>
        <end position="115"/>
    </location>
</feature>